<dbReference type="InterPro" id="IPR051472">
    <property type="entry name" value="T3SS_Stator/FliH"/>
</dbReference>
<sequence>MIIKKRYVYLDSPLRMEEKRKLEADKNKDILQEQKKSLSEEEIVQMVANANREAEKIVEEAQQQAQSIILQAQEEYNRIVEEANQRSKELIEQLEKQKEIEIENLRKQIVRIVDTFEKSLSDAFAQYCEKLTAISSVLVEKFLEKQVDPEVTKRKLEKVLAHLAGSTKVKIHINPADAKLLDDETLNFIKEKGYEVVLNENVEYGIIAETDLGTIDATLKFQFALLDEIFEEIFNING</sequence>
<comment type="similarity">
    <text evidence="2">Belongs to the FliH family.</text>
</comment>
<dbReference type="InterPro" id="IPR018035">
    <property type="entry name" value="Flagellar_FliH/T3SS_HrpE"/>
</dbReference>
<dbReference type="Gene3D" id="1.20.5.620">
    <property type="entry name" value="F1F0 ATP synthase subunit B, membrane domain"/>
    <property type="match status" value="1"/>
</dbReference>
<dbReference type="PANTHER" id="PTHR34982:SF1">
    <property type="entry name" value="FLAGELLAR ASSEMBLY PROTEIN FLIH"/>
    <property type="match status" value="1"/>
</dbReference>
<dbReference type="GO" id="GO:0044781">
    <property type="term" value="P:bacterial-type flagellum organization"/>
    <property type="evidence" value="ECO:0007669"/>
    <property type="project" value="UniProtKB-KW"/>
</dbReference>
<evidence type="ECO:0000256" key="3">
    <source>
        <dbReference type="ARBA" id="ARBA00022448"/>
    </source>
</evidence>
<dbReference type="Pfam" id="PF02108">
    <property type="entry name" value="FliH"/>
    <property type="match status" value="1"/>
</dbReference>
<keyword evidence="3" id="KW-0813">Transport</keyword>
<evidence type="ECO:0000256" key="4">
    <source>
        <dbReference type="ARBA" id="ARBA00022795"/>
    </source>
</evidence>
<evidence type="ECO:0000256" key="5">
    <source>
        <dbReference type="ARBA" id="ARBA00022927"/>
    </source>
</evidence>
<keyword evidence="9" id="KW-0282">Flagellum</keyword>
<evidence type="ECO:0000256" key="1">
    <source>
        <dbReference type="ARBA" id="ARBA00003041"/>
    </source>
</evidence>
<keyword evidence="7" id="KW-0175">Coiled coil</keyword>
<dbReference type="PANTHER" id="PTHR34982">
    <property type="entry name" value="YOP PROTEINS TRANSLOCATION PROTEIN L"/>
    <property type="match status" value="1"/>
</dbReference>
<dbReference type="EMBL" id="FRDJ01000013">
    <property type="protein sequence ID" value="SHN68184.1"/>
    <property type="molecule type" value="Genomic_DNA"/>
</dbReference>
<keyword evidence="4" id="KW-1005">Bacterial flagellum biogenesis</keyword>
<reference evidence="10" key="1">
    <citation type="submission" date="2016-12" db="EMBL/GenBank/DDBJ databases">
        <authorList>
            <person name="Varghese N."/>
            <person name="Submissions S."/>
        </authorList>
    </citation>
    <scope>NUCLEOTIDE SEQUENCE [LARGE SCALE GENOMIC DNA]</scope>
    <source>
        <strain evidence="10">DSM 13020</strain>
    </source>
</reference>
<feature type="domain" description="Flagellar assembly protein FliH/Type III secretion system HrpE" evidence="8">
    <location>
        <begin position="105"/>
        <end position="223"/>
    </location>
</feature>
<keyword evidence="10" id="KW-1185">Reference proteome</keyword>
<evidence type="ECO:0000256" key="2">
    <source>
        <dbReference type="ARBA" id="ARBA00006602"/>
    </source>
</evidence>
<dbReference type="AlphaFoldDB" id="A0A1M7TBR4"/>
<dbReference type="GO" id="GO:0005829">
    <property type="term" value="C:cytosol"/>
    <property type="evidence" value="ECO:0007669"/>
    <property type="project" value="TreeGrafter"/>
</dbReference>
<dbReference type="OrthoDB" id="44955at2"/>
<accession>A0A1M7TBR4</accession>
<evidence type="ECO:0000256" key="6">
    <source>
        <dbReference type="ARBA" id="ARBA00023225"/>
    </source>
</evidence>
<dbReference type="STRING" id="1121883.SAMN02745226_01806"/>
<evidence type="ECO:0000313" key="10">
    <source>
        <dbReference type="Proteomes" id="UP000184207"/>
    </source>
</evidence>
<feature type="coiled-coil region" evidence="7">
    <location>
        <begin position="14"/>
        <end position="111"/>
    </location>
</feature>
<evidence type="ECO:0000313" key="9">
    <source>
        <dbReference type="EMBL" id="SHN68184.1"/>
    </source>
</evidence>
<keyword evidence="9" id="KW-0969">Cilium</keyword>
<organism evidence="9 10">
    <name type="scientific">Fervidobacterium gondwanense DSM 13020</name>
    <dbReference type="NCBI Taxonomy" id="1121883"/>
    <lineage>
        <taxon>Bacteria</taxon>
        <taxon>Thermotogati</taxon>
        <taxon>Thermotogota</taxon>
        <taxon>Thermotogae</taxon>
        <taxon>Thermotogales</taxon>
        <taxon>Fervidobacteriaceae</taxon>
        <taxon>Fervidobacterium</taxon>
    </lineage>
</organism>
<keyword evidence="9" id="KW-0966">Cell projection</keyword>
<comment type="function">
    <text evidence="1">Needed for flagellar regrowth and assembly.</text>
</comment>
<keyword evidence="5" id="KW-0653">Protein transport</keyword>
<keyword evidence="6" id="KW-1006">Bacterial flagellum protein export</keyword>
<gene>
    <name evidence="9" type="ORF">SAMN02745226_01806</name>
</gene>
<name>A0A1M7TBR4_FERGO</name>
<evidence type="ECO:0000259" key="8">
    <source>
        <dbReference type="Pfam" id="PF02108"/>
    </source>
</evidence>
<dbReference type="RefSeq" id="WP_072760705.1">
    <property type="nucleotide sequence ID" value="NZ_FRDJ01000013.1"/>
</dbReference>
<protein>
    <submittedName>
        <fullName evidence="9">Flagellar assembly protein FliH</fullName>
    </submittedName>
</protein>
<dbReference type="GO" id="GO:0015031">
    <property type="term" value="P:protein transport"/>
    <property type="evidence" value="ECO:0007669"/>
    <property type="project" value="UniProtKB-KW"/>
</dbReference>
<dbReference type="Proteomes" id="UP000184207">
    <property type="component" value="Unassembled WGS sequence"/>
</dbReference>
<evidence type="ECO:0000256" key="7">
    <source>
        <dbReference type="SAM" id="Coils"/>
    </source>
</evidence>
<proteinExistence type="inferred from homology"/>